<evidence type="ECO:0000256" key="1">
    <source>
        <dbReference type="SAM" id="SignalP"/>
    </source>
</evidence>
<dbReference type="AlphaFoldDB" id="A0AAD7C0N3"/>
<keyword evidence="3" id="KW-1185">Reference proteome</keyword>
<accession>A0AAD7C0N3</accession>
<sequence>MQFTRFSLLLTGALASLATLVSAQAFCSEAARFGSLSLSQKNVAPGQLFTITANLTCAVQLGNTPTFLEYYIDGVSTHNIGGPIFLGRTTYDTSRSPPQDQLSLSLPIWFYDANATYSVRMDDLFARDGPTGEIVITVGSISTGIDITGI</sequence>
<name>A0AAD7C0N3_9AGAR</name>
<evidence type="ECO:0000313" key="2">
    <source>
        <dbReference type="EMBL" id="KAJ7636319.1"/>
    </source>
</evidence>
<gene>
    <name evidence="2" type="ORF">FB45DRAFT_906379</name>
</gene>
<keyword evidence="1" id="KW-0732">Signal</keyword>
<feature type="signal peptide" evidence="1">
    <location>
        <begin position="1"/>
        <end position="23"/>
    </location>
</feature>
<protein>
    <recommendedName>
        <fullName evidence="4">Spore coat protein U domain-containing protein</fullName>
    </recommendedName>
</protein>
<dbReference type="Proteomes" id="UP001221142">
    <property type="component" value="Unassembled WGS sequence"/>
</dbReference>
<evidence type="ECO:0000313" key="3">
    <source>
        <dbReference type="Proteomes" id="UP001221142"/>
    </source>
</evidence>
<comment type="caution">
    <text evidence="2">The sequence shown here is derived from an EMBL/GenBank/DDBJ whole genome shotgun (WGS) entry which is preliminary data.</text>
</comment>
<evidence type="ECO:0008006" key="4">
    <source>
        <dbReference type="Google" id="ProtNLM"/>
    </source>
</evidence>
<dbReference type="EMBL" id="JARKIF010000006">
    <property type="protein sequence ID" value="KAJ7636319.1"/>
    <property type="molecule type" value="Genomic_DNA"/>
</dbReference>
<organism evidence="2 3">
    <name type="scientific">Roridomyces roridus</name>
    <dbReference type="NCBI Taxonomy" id="1738132"/>
    <lineage>
        <taxon>Eukaryota</taxon>
        <taxon>Fungi</taxon>
        <taxon>Dikarya</taxon>
        <taxon>Basidiomycota</taxon>
        <taxon>Agaricomycotina</taxon>
        <taxon>Agaricomycetes</taxon>
        <taxon>Agaricomycetidae</taxon>
        <taxon>Agaricales</taxon>
        <taxon>Marasmiineae</taxon>
        <taxon>Mycenaceae</taxon>
        <taxon>Roridomyces</taxon>
    </lineage>
</organism>
<reference evidence="2" key="1">
    <citation type="submission" date="2023-03" db="EMBL/GenBank/DDBJ databases">
        <title>Massive genome expansion in bonnet fungi (Mycena s.s.) driven by repeated elements and novel gene families across ecological guilds.</title>
        <authorList>
            <consortium name="Lawrence Berkeley National Laboratory"/>
            <person name="Harder C.B."/>
            <person name="Miyauchi S."/>
            <person name="Viragh M."/>
            <person name="Kuo A."/>
            <person name="Thoen E."/>
            <person name="Andreopoulos B."/>
            <person name="Lu D."/>
            <person name="Skrede I."/>
            <person name="Drula E."/>
            <person name="Henrissat B."/>
            <person name="Morin E."/>
            <person name="Kohler A."/>
            <person name="Barry K."/>
            <person name="LaButti K."/>
            <person name="Morin E."/>
            <person name="Salamov A."/>
            <person name="Lipzen A."/>
            <person name="Mereny Z."/>
            <person name="Hegedus B."/>
            <person name="Baldrian P."/>
            <person name="Stursova M."/>
            <person name="Weitz H."/>
            <person name="Taylor A."/>
            <person name="Grigoriev I.V."/>
            <person name="Nagy L.G."/>
            <person name="Martin F."/>
            <person name="Kauserud H."/>
        </authorList>
    </citation>
    <scope>NUCLEOTIDE SEQUENCE</scope>
    <source>
        <strain evidence="2">9284</strain>
    </source>
</reference>
<proteinExistence type="predicted"/>
<feature type="chain" id="PRO_5042045902" description="Spore coat protein U domain-containing protein" evidence="1">
    <location>
        <begin position="24"/>
        <end position="150"/>
    </location>
</feature>